<dbReference type="AlphaFoldDB" id="A0A286DA49"/>
<sequence length="151" mass="17061">MPALKRLQWSVDIAAPASRVYQTLVGPQSYREWTSAFGEGLYFEGSWQKGQRIRFLTPDGHGVISEIAESRPNEFISIRHLGYIDDDGVEDTSSEAIRAWAPAYENYTFTPTPQGTRLTVDQDMTDDFESMPEAWPKALAKLKALCENRAQ</sequence>
<accession>A0A286DA49</accession>
<dbReference type="SUPFAM" id="SSF55961">
    <property type="entry name" value="Bet v1-like"/>
    <property type="match status" value="1"/>
</dbReference>
<evidence type="ECO:0000256" key="1">
    <source>
        <dbReference type="ARBA" id="ARBA00006817"/>
    </source>
</evidence>
<dbReference type="Proteomes" id="UP000219374">
    <property type="component" value="Unassembled WGS sequence"/>
</dbReference>
<feature type="domain" description="Activator of Hsp90 ATPase homologue 1/2-like C-terminal" evidence="2">
    <location>
        <begin position="15"/>
        <end position="146"/>
    </location>
</feature>
<dbReference type="CDD" id="cd07814">
    <property type="entry name" value="SRPBCC_CalC_Aha1-like"/>
    <property type="match status" value="1"/>
</dbReference>
<dbReference type="RefSeq" id="WP_097122737.1">
    <property type="nucleotide sequence ID" value="NZ_OCND01000007.1"/>
</dbReference>
<dbReference type="EMBL" id="OCND01000007">
    <property type="protein sequence ID" value="SOD55518.1"/>
    <property type="molecule type" value="Genomic_DNA"/>
</dbReference>
<dbReference type="InterPro" id="IPR023393">
    <property type="entry name" value="START-like_dom_sf"/>
</dbReference>
<gene>
    <name evidence="3" type="ORF">SAMN06296416_107165</name>
</gene>
<protein>
    <submittedName>
        <fullName evidence="3">Uncharacterized conserved protein YndB, AHSA1/START domain</fullName>
    </submittedName>
</protein>
<keyword evidence="4" id="KW-1185">Reference proteome</keyword>
<name>A0A286DA49_9GAMM</name>
<dbReference type="InterPro" id="IPR013538">
    <property type="entry name" value="ASHA1/2-like_C"/>
</dbReference>
<evidence type="ECO:0000259" key="2">
    <source>
        <dbReference type="Pfam" id="PF08327"/>
    </source>
</evidence>
<dbReference type="Pfam" id="PF08327">
    <property type="entry name" value="AHSA1"/>
    <property type="match status" value="1"/>
</dbReference>
<evidence type="ECO:0000313" key="4">
    <source>
        <dbReference type="Proteomes" id="UP000219374"/>
    </source>
</evidence>
<dbReference type="OrthoDB" id="6388102at2"/>
<reference evidence="3 4" key="1">
    <citation type="submission" date="2017-09" db="EMBL/GenBank/DDBJ databases">
        <authorList>
            <person name="Ehlers B."/>
            <person name="Leendertz F.H."/>
        </authorList>
    </citation>
    <scope>NUCLEOTIDE SEQUENCE [LARGE SCALE GENOMIC DNA]</scope>
    <source>
        <strain evidence="3 4">CGMCC 1.10978</strain>
    </source>
</reference>
<comment type="similarity">
    <text evidence="1">Belongs to the AHA1 family.</text>
</comment>
<evidence type="ECO:0000313" key="3">
    <source>
        <dbReference type="EMBL" id="SOD55518.1"/>
    </source>
</evidence>
<proteinExistence type="inferred from homology"/>
<dbReference type="Gene3D" id="3.30.530.20">
    <property type="match status" value="1"/>
</dbReference>
<organism evidence="3 4">
    <name type="scientific">Pseudoxanthomonas wuyuanensis</name>
    <dbReference type="NCBI Taxonomy" id="1073196"/>
    <lineage>
        <taxon>Bacteria</taxon>
        <taxon>Pseudomonadati</taxon>
        <taxon>Pseudomonadota</taxon>
        <taxon>Gammaproteobacteria</taxon>
        <taxon>Lysobacterales</taxon>
        <taxon>Lysobacteraceae</taxon>
        <taxon>Pseudoxanthomonas</taxon>
    </lineage>
</organism>